<dbReference type="SUPFAM" id="SSF51735">
    <property type="entry name" value="NAD(P)-binding Rossmann-fold domains"/>
    <property type="match status" value="1"/>
</dbReference>
<protein>
    <submittedName>
        <fullName evidence="6">NAD(P)-binding protein</fullName>
    </submittedName>
</protein>
<organism evidence="6 7">
    <name type="scientific">Sistotremastrum niveocremeum HHB9708</name>
    <dbReference type="NCBI Taxonomy" id="1314777"/>
    <lineage>
        <taxon>Eukaryota</taxon>
        <taxon>Fungi</taxon>
        <taxon>Dikarya</taxon>
        <taxon>Basidiomycota</taxon>
        <taxon>Agaricomycotina</taxon>
        <taxon>Agaricomycetes</taxon>
        <taxon>Sistotremastrales</taxon>
        <taxon>Sistotremastraceae</taxon>
        <taxon>Sertulicium</taxon>
        <taxon>Sertulicium niveocremeum</taxon>
    </lineage>
</organism>
<dbReference type="PANTHER" id="PTHR43103">
    <property type="entry name" value="NUCLEOSIDE-DIPHOSPHATE-SUGAR EPIMERASE"/>
    <property type="match status" value="1"/>
</dbReference>
<evidence type="ECO:0000256" key="1">
    <source>
        <dbReference type="ARBA" id="ARBA00007637"/>
    </source>
</evidence>
<dbReference type="PANTHER" id="PTHR43103:SF5">
    <property type="entry name" value="4-EPIMERASE, PUTATIVE (AFU_ORTHOLOGUE AFUA_7G00360)-RELATED"/>
    <property type="match status" value="1"/>
</dbReference>
<evidence type="ECO:0000313" key="7">
    <source>
        <dbReference type="Proteomes" id="UP000076722"/>
    </source>
</evidence>
<keyword evidence="3" id="KW-0520">NAD</keyword>
<dbReference type="Gene3D" id="3.40.50.720">
    <property type="entry name" value="NAD(P)-binding Rossmann-like Domain"/>
    <property type="match status" value="1"/>
</dbReference>
<dbReference type="Pfam" id="PF01370">
    <property type="entry name" value="Epimerase"/>
    <property type="match status" value="1"/>
</dbReference>
<evidence type="ECO:0000259" key="5">
    <source>
        <dbReference type="Pfam" id="PF01370"/>
    </source>
</evidence>
<name>A0A164TG06_9AGAM</name>
<proteinExistence type="inferred from homology"/>
<dbReference type="OrthoDB" id="202470at2759"/>
<feature type="region of interest" description="Disordered" evidence="4">
    <location>
        <begin position="273"/>
        <end position="331"/>
    </location>
</feature>
<dbReference type="AlphaFoldDB" id="A0A164TG06"/>
<sequence>MKIALTGVNGRVGRKIAGGALKDGHSVVGIDYADPNPEHEPHENFTFIKADLQDYQAALNAFKGCEAIIALAALPNPGDYLVATHNTNAVVSWNVLRAAAELGITRVAQASSVNVLGGYYNEKVHFDYFPVDEEHPCRPDEPYGLSKQIMELQADAITRRYKFMRVASLRLHWFIDPSWIDRVYNMPQEEAHKHLWGYTFESAGIRAFLLAVTAGDFTGHERFFVIAPKIGSRIKTSELIGEFFPNAEIKKELAHDEAAINSSKAERFFGWRHDDDDHGGTEAAPAAAAAKTEEVVAAPAEKTEEVKAVEEQADKPEEQVNGHAGHVEAEETVESALPEKVEEEAVVVPHETVHANGSAAVEPEAVADNLIDEKDIVVIDVEPIGHSACACCEESIVHAVSVEPEAIAAN</sequence>
<evidence type="ECO:0000256" key="4">
    <source>
        <dbReference type="SAM" id="MobiDB-lite"/>
    </source>
</evidence>
<dbReference type="STRING" id="1314777.A0A164TG06"/>
<dbReference type="GO" id="GO:0016491">
    <property type="term" value="F:oxidoreductase activity"/>
    <property type="evidence" value="ECO:0007669"/>
    <property type="project" value="UniProtKB-KW"/>
</dbReference>
<gene>
    <name evidence="6" type="ORF">SISNIDRAFT_486385</name>
</gene>
<feature type="compositionally biased region" description="Basic and acidic residues" evidence="4">
    <location>
        <begin position="301"/>
        <end position="329"/>
    </location>
</feature>
<dbReference type="EMBL" id="KV419410">
    <property type="protein sequence ID" value="KZS92336.1"/>
    <property type="molecule type" value="Genomic_DNA"/>
</dbReference>
<dbReference type="Proteomes" id="UP000076722">
    <property type="component" value="Unassembled WGS sequence"/>
</dbReference>
<feature type="compositionally biased region" description="Low complexity" evidence="4">
    <location>
        <begin position="281"/>
        <end position="300"/>
    </location>
</feature>
<reference evidence="6 7" key="1">
    <citation type="journal article" date="2016" name="Mol. Biol. Evol.">
        <title>Comparative Genomics of Early-Diverging Mushroom-Forming Fungi Provides Insights into the Origins of Lignocellulose Decay Capabilities.</title>
        <authorList>
            <person name="Nagy L.G."/>
            <person name="Riley R."/>
            <person name="Tritt A."/>
            <person name="Adam C."/>
            <person name="Daum C."/>
            <person name="Floudas D."/>
            <person name="Sun H."/>
            <person name="Yadav J.S."/>
            <person name="Pangilinan J."/>
            <person name="Larsson K.H."/>
            <person name="Matsuura K."/>
            <person name="Barry K."/>
            <person name="Labutti K."/>
            <person name="Kuo R."/>
            <person name="Ohm R.A."/>
            <person name="Bhattacharya S.S."/>
            <person name="Shirouzu T."/>
            <person name="Yoshinaga Y."/>
            <person name="Martin F.M."/>
            <person name="Grigoriev I.V."/>
            <person name="Hibbett D.S."/>
        </authorList>
    </citation>
    <scope>NUCLEOTIDE SEQUENCE [LARGE SCALE GENOMIC DNA]</scope>
    <source>
        <strain evidence="6 7">HHB9708</strain>
    </source>
</reference>
<evidence type="ECO:0000256" key="2">
    <source>
        <dbReference type="ARBA" id="ARBA00023002"/>
    </source>
</evidence>
<evidence type="ECO:0000256" key="3">
    <source>
        <dbReference type="ARBA" id="ARBA00023027"/>
    </source>
</evidence>
<dbReference type="InterPro" id="IPR001509">
    <property type="entry name" value="Epimerase_deHydtase"/>
</dbReference>
<comment type="similarity">
    <text evidence="1">Belongs to the NAD(P)-dependent epimerase/dehydratase family.</text>
</comment>
<evidence type="ECO:0000313" key="6">
    <source>
        <dbReference type="EMBL" id="KZS92336.1"/>
    </source>
</evidence>
<feature type="domain" description="NAD-dependent epimerase/dehydratase" evidence="5">
    <location>
        <begin position="3"/>
        <end position="171"/>
    </location>
</feature>
<keyword evidence="7" id="KW-1185">Reference proteome</keyword>
<dbReference type="InterPro" id="IPR036291">
    <property type="entry name" value="NAD(P)-bd_dom_sf"/>
</dbReference>
<accession>A0A164TG06</accession>
<keyword evidence="2" id="KW-0560">Oxidoreductase</keyword>